<evidence type="ECO:0000313" key="1">
    <source>
        <dbReference type="EMBL" id="RAH68830.1"/>
    </source>
</evidence>
<dbReference type="EMBL" id="KZ824964">
    <property type="protein sequence ID" value="RAH68830.1"/>
    <property type="molecule type" value="Genomic_DNA"/>
</dbReference>
<accession>A0ACD1H5V6</accession>
<gene>
    <name evidence="1" type="ORF">BO66DRAFT_402705</name>
</gene>
<name>A0ACD1H5V6_9EURO</name>
<dbReference type="Proteomes" id="UP000249661">
    <property type="component" value="Unassembled WGS sequence"/>
</dbReference>
<protein>
    <submittedName>
        <fullName evidence="1">Uncharacterized protein</fullName>
    </submittedName>
</protein>
<proteinExistence type="predicted"/>
<reference evidence="1" key="1">
    <citation type="submission" date="2018-02" db="EMBL/GenBank/DDBJ databases">
        <title>The genomes of Aspergillus section Nigri reveals drivers in fungal speciation.</title>
        <authorList>
            <consortium name="DOE Joint Genome Institute"/>
            <person name="Vesth T.C."/>
            <person name="Nybo J."/>
            <person name="Theobald S."/>
            <person name="Brandl J."/>
            <person name="Frisvad J.C."/>
            <person name="Nielsen K.F."/>
            <person name="Lyhne E.K."/>
            <person name="Kogle M.E."/>
            <person name="Kuo A."/>
            <person name="Riley R."/>
            <person name="Clum A."/>
            <person name="Nolan M."/>
            <person name="Lipzen A."/>
            <person name="Salamov A."/>
            <person name="Henrissat B."/>
            <person name="Wiebenga A."/>
            <person name="De vries R.P."/>
            <person name="Grigoriev I.V."/>
            <person name="Mortensen U.H."/>
            <person name="Andersen M.R."/>
            <person name="Baker S.E."/>
        </authorList>
    </citation>
    <scope>NUCLEOTIDE SEQUENCE</scope>
    <source>
        <strain evidence="1">CBS 121060</strain>
    </source>
</reference>
<evidence type="ECO:0000313" key="2">
    <source>
        <dbReference type="Proteomes" id="UP000249661"/>
    </source>
</evidence>
<keyword evidence="2" id="KW-1185">Reference proteome</keyword>
<organism evidence="1 2">
    <name type="scientific">Aspergillus aculeatinus CBS 121060</name>
    <dbReference type="NCBI Taxonomy" id="1448322"/>
    <lineage>
        <taxon>Eukaryota</taxon>
        <taxon>Fungi</taxon>
        <taxon>Dikarya</taxon>
        <taxon>Ascomycota</taxon>
        <taxon>Pezizomycotina</taxon>
        <taxon>Eurotiomycetes</taxon>
        <taxon>Eurotiomycetidae</taxon>
        <taxon>Eurotiales</taxon>
        <taxon>Aspergillaceae</taxon>
        <taxon>Aspergillus</taxon>
        <taxon>Aspergillus subgen. Circumdati</taxon>
    </lineage>
</organism>
<sequence length="169" mass="18478">MSMPPPPRPNRPRPQPQLSHSAIAYSIVEGGLLALEDPTGQGGHTVVRTQAFRDHADHVWAFRAWIPAGLAADQHADRIADGLARVVFRLDPQFHPRRDAVIDAVVMPEGRDEATSGAWYQIRYEGEAPRWSCVVERVAPKVHLLGMLRGLVAESRKEGGGGGSVVQEP</sequence>